<keyword evidence="1" id="KW-0560">Oxidoreductase</keyword>
<evidence type="ECO:0000259" key="2">
    <source>
        <dbReference type="Pfam" id="PF12697"/>
    </source>
</evidence>
<evidence type="ECO:0000256" key="1">
    <source>
        <dbReference type="ARBA" id="ARBA00022559"/>
    </source>
</evidence>
<keyword evidence="4" id="KW-1185">Reference proteome</keyword>
<dbReference type="Gene3D" id="3.40.50.1820">
    <property type="entry name" value="alpha/beta hydrolase"/>
    <property type="match status" value="1"/>
</dbReference>
<sequence length="268" mass="28763">MPYLNAGGIRLSYERAGRGEPVLLIMGSGASRRQWDMHQTPALRRAGYETITFDNRGVPPSDVPPGRYALDDLVADTRGLIEALDLAPCRIVGTSLGSLVAQELAIGEPGLVRSAVLMATRARSDVLRRAQTAVDRIMAETGARVPPKYRALNAVLQMLSPRTLNDDRAVASWLEIFELTGDADAAAPAQAWVETDGDRRAALRGVAAPCRVIAFADDVITPPHLCAEVADAVPDCDLVEIPGCGHLGHLERPEPVNEAIVEFFAKAP</sequence>
<evidence type="ECO:0000313" key="4">
    <source>
        <dbReference type="Proteomes" id="UP000627838"/>
    </source>
</evidence>
<dbReference type="SUPFAM" id="SSF53474">
    <property type="entry name" value="alpha/beta-Hydrolases"/>
    <property type="match status" value="1"/>
</dbReference>
<evidence type="ECO:0000313" key="3">
    <source>
        <dbReference type="EMBL" id="MBE1530651.1"/>
    </source>
</evidence>
<dbReference type="RefSeq" id="WP_192757637.1">
    <property type="nucleotide sequence ID" value="NZ_JADBDZ010000001.1"/>
</dbReference>
<organism evidence="3 4">
    <name type="scientific">Actinomadura algeriensis</name>
    <dbReference type="NCBI Taxonomy" id="1679523"/>
    <lineage>
        <taxon>Bacteria</taxon>
        <taxon>Bacillati</taxon>
        <taxon>Actinomycetota</taxon>
        <taxon>Actinomycetes</taxon>
        <taxon>Streptosporangiales</taxon>
        <taxon>Thermomonosporaceae</taxon>
        <taxon>Actinomadura</taxon>
    </lineage>
</organism>
<dbReference type="PANTHER" id="PTHR43433">
    <property type="entry name" value="HYDROLASE, ALPHA/BETA FOLD FAMILY PROTEIN"/>
    <property type="match status" value="1"/>
</dbReference>
<dbReference type="Pfam" id="PF12697">
    <property type="entry name" value="Abhydrolase_6"/>
    <property type="match status" value="1"/>
</dbReference>
<dbReference type="EMBL" id="JADBDZ010000001">
    <property type="protein sequence ID" value="MBE1530651.1"/>
    <property type="molecule type" value="Genomic_DNA"/>
</dbReference>
<proteinExistence type="predicted"/>
<dbReference type="Proteomes" id="UP000627838">
    <property type="component" value="Unassembled WGS sequence"/>
</dbReference>
<dbReference type="InterPro" id="IPR029058">
    <property type="entry name" value="AB_hydrolase_fold"/>
</dbReference>
<accession>A0ABR9JJC7</accession>
<dbReference type="PANTHER" id="PTHR43433:SF5">
    <property type="entry name" value="AB HYDROLASE-1 DOMAIN-CONTAINING PROTEIN"/>
    <property type="match status" value="1"/>
</dbReference>
<gene>
    <name evidence="3" type="ORF">H4W34_000484</name>
</gene>
<reference evidence="3 4" key="1">
    <citation type="submission" date="2020-10" db="EMBL/GenBank/DDBJ databases">
        <title>Sequencing the genomes of 1000 actinobacteria strains.</title>
        <authorList>
            <person name="Klenk H.-P."/>
        </authorList>
    </citation>
    <scope>NUCLEOTIDE SEQUENCE [LARGE SCALE GENOMIC DNA]</scope>
    <source>
        <strain evidence="3 4">DSM 46744</strain>
    </source>
</reference>
<dbReference type="InterPro" id="IPR000639">
    <property type="entry name" value="Epox_hydrolase-like"/>
</dbReference>
<dbReference type="PRINTS" id="PR00412">
    <property type="entry name" value="EPOXHYDRLASE"/>
</dbReference>
<comment type="caution">
    <text evidence="3">The sequence shown here is derived from an EMBL/GenBank/DDBJ whole genome shotgun (WGS) entry which is preliminary data.</text>
</comment>
<protein>
    <submittedName>
        <fullName evidence="3">Pimeloyl-ACP methyl ester carboxylesterase</fullName>
    </submittedName>
</protein>
<dbReference type="InterPro" id="IPR000073">
    <property type="entry name" value="AB_hydrolase_1"/>
</dbReference>
<feature type="domain" description="AB hydrolase-1" evidence="2">
    <location>
        <begin position="23"/>
        <end position="259"/>
    </location>
</feature>
<name>A0ABR9JJC7_9ACTN</name>
<keyword evidence="1" id="KW-0575">Peroxidase</keyword>
<dbReference type="InterPro" id="IPR050471">
    <property type="entry name" value="AB_hydrolase"/>
</dbReference>